<keyword evidence="2" id="KW-1185">Reference proteome</keyword>
<name>A0A151SY70_CAJCA</name>
<accession>A0A151SY70</accession>
<dbReference type="PANTHER" id="PTHR11439">
    <property type="entry name" value="GAG-POL-RELATED RETROTRANSPOSON"/>
    <property type="match status" value="1"/>
</dbReference>
<proteinExistence type="predicted"/>
<feature type="non-terminal residue" evidence="1">
    <location>
        <position position="1"/>
    </location>
</feature>
<evidence type="ECO:0000313" key="2">
    <source>
        <dbReference type="Proteomes" id="UP000075243"/>
    </source>
</evidence>
<gene>
    <name evidence="1" type="ORF">KK1_015189</name>
</gene>
<dbReference type="PANTHER" id="PTHR11439:SF463">
    <property type="entry name" value="REVERSE TRANSCRIPTASE TY1_COPIA-TYPE DOMAIN-CONTAINING PROTEIN"/>
    <property type="match status" value="1"/>
</dbReference>
<sequence length="123" mass="13854">STSRACIFLSPNLISWRSKKENVVACSSAEGKYRSLAITTIEILWVQSLLSELHNPVLDTRTKHMKLNIFIIHEKGIAKSLVIVQISAQDRVADKLTKPLSSIRFCTILDKFKVVSNFQLKSP</sequence>
<organism evidence="1 2">
    <name type="scientific">Cajanus cajan</name>
    <name type="common">Pigeon pea</name>
    <name type="synonym">Cajanus indicus</name>
    <dbReference type="NCBI Taxonomy" id="3821"/>
    <lineage>
        <taxon>Eukaryota</taxon>
        <taxon>Viridiplantae</taxon>
        <taxon>Streptophyta</taxon>
        <taxon>Embryophyta</taxon>
        <taxon>Tracheophyta</taxon>
        <taxon>Spermatophyta</taxon>
        <taxon>Magnoliopsida</taxon>
        <taxon>eudicotyledons</taxon>
        <taxon>Gunneridae</taxon>
        <taxon>Pentapetalae</taxon>
        <taxon>rosids</taxon>
        <taxon>fabids</taxon>
        <taxon>Fabales</taxon>
        <taxon>Fabaceae</taxon>
        <taxon>Papilionoideae</taxon>
        <taxon>50 kb inversion clade</taxon>
        <taxon>NPAAA clade</taxon>
        <taxon>indigoferoid/millettioid clade</taxon>
        <taxon>Phaseoleae</taxon>
        <taxon>Cajanus</taxon>
    </lineage>
</organism>
<dbReference type="EMBL" id="CM003612">
    <property type="protein sequence ID" value="KYP59749.1"/>
    <property type="molecule type" value="Genomic_DNA"/>
</dbReference>
<dbReference type="Gramene" id="C.cajan_14756.t">
    <property type="protein sequence ID" value="C.cajan_14756.t"/>
    <property type="gene ID" value="C.cajan_14756"/>
</dbReference>
<dbReference type="CDD" id="cd09272">
    <property type="entry name" value="RNase_HI_RT_Ty1"/>
    <property type="match status" value="1"/>
</dbReference>
<reference evidence="1 2" key="1">
    <citation type="journal article" date="2012" name="Nat. Biotechnol.">
        <title>Draft genome sequence of pigeonpea (Cajanus cajan), an orphan legume crop of resource-poor farmers.</title>
        <authorList>
            <person name="Varshney R.K."/>
            <person name="Chen W."/>
            <person name="Li Y."/>
            <person name="Bharti A.K."/>
            <person name="Saxena R.K."/>
            <person name="Schlueter J.A."/>
            <person name="Donoghue M.T."/>
            <person name="Azam S."/>
            <person name="Fan G."/>
            <person name="Whaley A.M."/>
            <person name="Farmer A.D."/>
            <person name="Sheridan J."/>
            <person name="Iwata A."/>
            <person name="Tuteja R."/>
            <person name="Penmetsa R.V."/>
            <person name="Wu W."/>
            <person name="Upadhyaya H.D."/>
            <person name="Yang S.P."/>
            <person name="Shah T."/>
            <person name="Saxena K.B."/>
            <person name="Michael T."/>
            <person name="McCombie W.R."/>
            <person name="Yang B."/>
            <person name="Zhang G."/>
            <person name="Yang H."/>
            <person name="Wang J."/>
            <person name="Spillane C."/>
            <person name="Cook D.R."/>
            <person name="May G.D."/>
            <person name="Xu X."/>
            <person name="Jackson S.A."/>
        </authorList>
    </citation>
    <scope>NUCLEOTIDE SEQUENCE [LARGE SCALE GENOMIC DNA]</scope>
    <source>
        <strain evidence="2">cv. Asha</strain>
    </source>
</reference>
<evidence type="ECO:0000313" key="1">
    <source>
        <dbReference type="EMBL" id="KYP59749.1"/>
    </source>
</evidence>
<dbReference type="AlphaFoldDB" id="A0A151SY70"/>
<dbReference type="Proteomes" id="UP000075243">
    <property type="component" value="Chromosome 10"/>
</dbReference>
<protein>
    <submittedName>
        <fullName evidence="1">Copia protein</fullName>
    </submittedName>
</protein>